<protein>
    <submittedName>
        <fullName evidence="3">Alpha-galactosidase</fullName>
        <ecNumber evidence="3">3.2.1.22</ecNumber>
    </submittedName>
</protein>
<dbReference type="AlphaFoldDB" id="A0A7X0MLY9"/>
<dbReference type="InterPro" id="IPR050985">
    <property type="entry name" value="Alpha-glycosidase_related"/>
</dbReference>
<evidence type="ECO:0000313" key="3">
    <source>
        <dbReference type="EMBL" id="MBB6503734.1"/>
    </source>
</evidence>
<dbReference type="EC" id="3.2.1.22" evidence="3"/>
<dbReference type="SUPFAM" id="SSF51445">
    <property type="entry name" value="(Trans)glycosidases"/>
    <property type="match status" value="1"/>
</dbReference>
<dbReference type="Pfam" id="PF02065">
    <property type="entry name" value="Melibiase"/>
    <property type="match status" value="1"/>
</dbReference>
<proteinExistence type="predicted"/>
<keyword evidence="2 3" id="KW-0326">Glycosidase</keyword>
<dbReference type="CDD" id="cd14791">
    <property type="entry name" value="GH36"/>
    <property type="match status" value="1"/>
</dbReference>
<dbReference type="PANTHER" id="PTHR43053:SF3">
    <property type="entry name" value="ALPHA-GALACTOSIDASE C-RELATED"/>
    <property type="match status" value="1"/>
</dbReference>
<evidence type="ECO:0000256" key="2">
    <source>
        <dbReference type="ARBA" id="ARBA00023295"/>
    </source>
</evidence>
<keyword evidence="1 3" id="KW-0378">Hydrolase</keyword>
<dbReference type="InterPro" id="IPR006311">
    <property type="entry name" value="TAT_signal"/>
</dbReference>
<dbReference type="InterPro" id="IPR017853">
    <property type="entry name" value="GH"/>
</dbReference>
<evidence type="ECO:0000256" key="1">
    <source>
        <dbReference type="ARBA" id="ARBA00022801"/>
    </source>
</evidence>
<name>A0A7X0MLY9_9SPHN</name>
<dbReference type="Gene3D" id="3.20.20.70">
    <property type="entry name" value="Aldolase class I"/>
    <property type="match status" value="1"/>
</dbReference>
<comment type="caution">
    <text evidence="3">The sequence shown here is derived from an EMBL/GenBank/DDBJ whole genome shotgun (WGS) entry which is preliminary data.</text>
</comment>
<dbReference type="RefSeq" id="WP_184504148.1">
    <property type="nucleotide sequence ID" value="NZ_JACHBT010000003.1"/>
</dbReference>
<sequence>MSSSTVTRRSMLARLMMGGAAVTLPDWGNAIWAAAPAGVRLTDGTLTIDYDRAMRAQLSFGGKAITSRGAPEALFVGGRPLGTFLLLDHAEIPVAGVHGRGRQHRVRATAGGQVEQTIAVTFLDAYPGLALYEVSYRNTGSAPLAVSGWRVATHDLLAHRDGAWTFAGASYPDRRDWIQKVGPGFDQRNFMGMNASDYGGGTPVAVVWRRDVGLAVGHIETSPRQVALPVAVQPAATRLGLTGDETALLAPGATLTLPFSFLMAHEGDHFRSLDAYRRLMAERGVAAPSIPASSYGPIWCAWGYERNFTLDQVYGTLPKAKALGFEWAVLDDGWQTAEGDWKLNPAKFPRGDKDMRAFTDRIKADGMRPRLWLAPLAVDPGTDLLRDHGDMLLLDRNGSAQNVSFWNAFTLCPAYRPTVDYFRALVRRIMVDWGYDGLKLDGQHLNGVAPCYNPAHRHERPEESSEKLQDFWKAIHDEAIAANPQAVVELCPCGDSFAFHNLPATNNTPASDPLSSWQIRLKGKTFKALMGPSAPYAGDHVELSDGGDDFASTYGIGAIPSTKFTWPKDTPRPMEKLPSGGFVLTPAKEALWGKWVALYREHMLPKGLYLGGLYDIGFDKPEAHAIEKDGVLHYAFYADRWSGAIALRGLGEGDYTLVDGFSGKPLGTASRSRSTIQAAFDRFLLVRATPAGRGVA</sequence>
<dbReference type="InterPro" id="IPR013785">
    <property type="entry name" value="Aldolase_TIM"/>
</dbReference>
<accession>A0A7X0MLY9</accession>
<dbReference type="InterPro" id="IPR002252">
    <property type="entry name" value="Glyco_hydro_36"/>
</dbReference>
<dbReference type="Proteomes" id="UP000522313">
    <property type="component" value="Unassembled WGS sequence"/>
</dbReference>
<reference evidence="3 4" key="2">
    <citation type="submission" date="2020-08" db="EMBL/GenBank/DDBJ databases">
        <authorList>
            <person name="Partida-Martinez L."/>
            <person name="Huntemann M."/>
            <person name="Clum A."/>
            <person name="Wang J."/>
            <person name="Palaniappan K."/>
            <person name="Ritter S."/>
            <person name="Chen I.-M."/>
            <person name="Stamatis D."/>
            <person name="Reddy T."/>
            <person name="O'Malley R."/>
            <person name="Daum C."/>
            <person name="Shapiro N."/>
            <person name="Ivanova N."/>
            <person name="Kyrpides N."/>
            <person name="Woyke T."/>
        </authorList>
    </citation>
    <scope>NUCLEOTIDE SEQUENCE [LARGE SCALE GENOMIC DNA]</scope>
    <source>
        <strain evidence="3 4">AS3.13</strain>
    </source>
</reference>
<reference evidence="3 4" key="1">
    <citation type="submission" date="2020-08" db="EMBL/GenBank/DDBJ databases">
        <title>The Agave Microbiome: Exploring the role of microbial communities in plant adaptations to desert environments.</title>
        <authorList>
            <person name="Partida-Martinez L.P."/>
        </authorList>
    </citation>
    <scope>NUCLEOTIDE SEQUENCE [LARGE SCALE GENOMIC DNA]</scope>
    <source>
        <strain evidence="3 4">AS3.13</strain>
    </source>
</reference>
<dbReference type="GO" id="GO:0016052">
    <property type="term" value="P:carbohydrate catabolic process"/>
    <property type="evidence" value="ECO:0007669"/>
    <property type="project" value="InterPro"/>
</dbReference>
<gene>
    <name evidence="3" type="ORF">F4693_000689</name>
</gene>
<dbReference type="EMBL" id="JACHBT010000003">
    <property type="protein sequence ID" value="MBB6503734.1"/>
    <property type="molecule type" value="Genomic_DNA"/>
</dbReference>
<dbReference type="PANTHER" id="PTHR43053">
    <property type="entry name" value="GLYCOSIDASE FAMILY 31"/>
    <property type="match status" value="1"/>
</dbReference>
<dbReference type="GO" id="GO:0004557">
    <property type="term" value="F:alpha-galactosidase activity"/>
    <property type="evidence" value="ECO:0007669"/>
    <property type="project" value="UniProtKB-EC"/>
</dbReference>
<evidence type="ECO:0000313" key="4">
    <source>
        <dbReference type="Proteomes" id="UP000522313"/>
    </source>
</evidence>
<dbReference type="PROSITE" id="PS51318">
    <property type="entry name" value="TAT"/>
    <property type="match status" value="1"/>
</dbReference>
<organism evidence="3 4">
    <name type="scientific">Sphingomonas endophytica</name>
    <dbReference type="NCBI Taxonomy" id="869719"/>
    <lineage>
        <taxon>Bacteria</taxon>
        <taxon>Pseudomonadati</taxon>
        <taxon>Pseudomonadota</taxon>
        <taxon>Alphaproteobacteria</taxon>
        <taxon>Sphingomonadales</taxon>
        <taxon>Sphingomonadaceae</taxon>
        <taxon>Sphingomonas</taxon>
    </lineage>
</organism>